<dbReference type="AlphaFoldDB" id="A0A5B7EWA1"/>
<accession>A0A5B7EWA1</accession>
<organism evidence="1 2">
    <name type="scientific">Portunus trituberculatus</name>
    <name type="common">Swimming crab</name>
    <name type="synonym">Neptunus trituberculatus</name>
    <dbReference type="NCBI Taxonomy" id="210409"/>
    <lineage>
        <taxon>Eukaryota</taxon>
        <taxon>Metazoa</taxon>
        <taxon>Ecdysozoa</taxon>
        <taxon>Arthropoda</taxon>
        <taxon>Crustacea</taxon>
        <taxon>Multicrustacea</taxon>
        <taxon>Malacostraca</taxon>
        <taxon>Eumalacostraca</taxon>
        <taxon>Eucarida</taxon>
        <taxon>Decapoda</taxon>
        <taxon>Pleocyemata</taxon>
        <taxon>Brachyura</taxon>
        <taxon>Eubrachyura</taxon>
        <taxon>Portunoidea</taxon>
        <taxon>Portunidae</taxon>
        <taxon>Portuninae</taxon>
        <taxon>Portunus</taxon>
    </lineage>
</organism>
<dbReference type="Proteomes" id="UP000324222">
    <property type="component" value="Unassembled WGS sequence"/>
</dbReference>
<sequence length="81" mass="9265">MPLLYIEHHTASSDSKKKQHVPYHDHTYLFVSTDHFSNLDCTVSIGLKLQVVMYSSKAGSMLHVSISVHIFHRLKGCYSFN</sequence>
<evidence type="ECO:0000313" key="1">
    <source>
        <dbReference type="EMBL" id="MPC37466.1"/>
    </source>
</evidence>
<name>A0A5B7EWA1_PORTR</name>
<dbReference type="EMBL" id="VSRR010003790">
    <property type="protein sequence ID" value="MPC37466.1"/>
    <property type="molecule type" value="Genomic_DNA"/>
</dbReference>
<gene>
    <name evidence="1" type="ORF">E2C01_030946</name>
</gene>
<protein>
    <submittedName>
        <fullName evidence="1">Uncharacterized protein</fullName>
    </submittedName>
</protein>
<reference evidence="1 2" key="1">
    <citation type="submission" date="2019-05" db="EMBL/GenBank/DDBJ databases">
        <title>Another draft genome of Portunus trituberculatus and its Hox gene families provides insights of decapod evolution.</title>
        <authorList>
            <person name="Jeong J.-H."/>
            <person name="Song I."/>
            <person name="Kim S."/>
            <person name="Choi T."/>
            <person name="Kim D."/>
            <person name="Ryu S."/>
            <person name="Kim W."/>
        </authorList>
    </citation>
    <scope>NUCLEOTIDE SEQUENCE [LARGE SCALE GENOMIC DNA]</scope>
    <source>
        <tissue evidence="1">Muscle</tissue>
    </source>
</reference>
<proteinExistence type="predicted"/>
<keyword evidence="2" id="KW-1185">Reference proteome</keyword>
<comment type="caution">
    <text evidence="1">The sequence shown here is derived from an EMBL/GenBank/DDBJ whole genome shotgun (WGS) entry which is preliminary data.</text>
</comment>
<evidence type="ECO:0000313" key="2">
    <source>
        <dbReference type="Proteomes" id="UP000324222"/>
    </source>
</evidence>